<dbReference type="PANTHER" id="PTHR21227:SF0">
    <property type="entry name" value="TRNA-SPLICING ENDONUCLEASE SUBUNIT SEN2"/>
    <property type="match status" value="1"/>
</dbReference>
<dbReference type="InterPro" id="IPR011856">
    <property type="entry name" value="tRNA_endonuc-like_dom_sf"/>
</dbReference>
<dbReference type="GO" id="GO:0000213">
    <property type="term" value="F:tRNA-intron lyase activity"/>
    <property type="evidence" value="ECO:0007669"/>
    <property type="project" value="UniProtKB-EC"/>
</dbReference>
<evidence type="ECO:0000259" key="5">
    <source>
        <dbReference type="Pfam" id="PF01974"/>
    </source>
</evidence>
<dbReference type="GO" id="GO:0005737">
    <property type="term" value="C:cytoplasm"/>
    <property type="evidence" value="ECO:0007669"/>
    <property type="project" value="TreeGrafter"/>
</dbReference>
<dbReference type="Proteomes" id="UP000566819">
    <property type="component" value="Unassembled WGS sequence"/>
</dbReference>
<dbReference type="GO" id="GO:0003676">
    <property type="term" value="F:nucleic acid binding"/>
    <property type="evidence" value="ECO:0007669"/>
    <property type="project" value="InterPro"/>
</dbReference>
<feature type="region of interest" description="Disordered" evidence="4">
    <location>
        <begin position="122"/>
        <end position="148"/>
    </location>
</feature>
<dbReference type="PANTHER" id="PTHR21227">
    <property type="entry name" value="TRNA-SPLICING ENDONUCLEASE SUBUNIT SEN2"/>
    <property type="match status" value="1"/>
</dbReference>
<feature type="domain" description="tRNA intron endonuclease catalytic" evidence="5">
    <location>
        <begin position="677"/>
        <end position="772"/>
    </location>
</feature>
<dbReference type="GO" id="GO:0000214">
    <property type="term" value="C:tRNA-intron endonuclease complex"/>
    <property type="evidence" value="ECO:0007669"/>
    <property type="project" value="TreeGrafter"/>
</dbReference>
<evidence type="ECO:0000256" key="4">
    <source>
        <dbReference type="SAM" id="MobiDB-lite"/>
    </source>
</evidence>
<dbReference type="EC" id="4.6.1.16" evidence="2"/>
<dbReference type="CDD" id="cd22363">
    <property type="entry name" value="tRNA-intron_lyase_C"/>
    <property type="match status" value="1"/>
</dbReference>
<dbReference type="GO" id="GO:0000379">
    <property type="term" value="P:tRNA-type intron splice site recognition and cleavage"/>
    <property type="evidence" value="ECO:0007669"/>
    <property type="project" value="TreeGrafter"/>
</dbReference>
<proteinExistence type="inferred from homology"/>
<evidence type="ECO:0000256" key="2">
    <source>
        <dbReference type="ARBA" id="ARBA00012573"/>
    </source>
</evidence>
<feature type="region of interest" description="Disordered" evidence="4">
    <location>
        <begin position="540"/>
        <end position="604"/>
    </location>
</feature>
<comment type="caution">
    <text evidence="6">The sequence shown here is derived from an EMBL/GenBank/DDBJ whole genome shotgun (WGS) entry which is preliminary data.</text>
</comment>
<dbReference type="FunFam" id="3.40.1350.10:FF:000007">
    <property type="entry name" value="tRNA-splicing endonuclease subunit Sen2"/>
    <property type="match status" value="1"/>
</dbReference>
<evidence type="ECO:0000313" key="7">
    <source>
        <dbReference type="Proteomes" id="UP000566819"/>
    </source>
</evidence>
<comment type="catalytic activity">
    <reaction evidence="3">
        <text>pretRNA = a 3'-half-tRNA molecule with a 5'-OH end + a 5'-half-tRNA molecule with a 2',3'-cyclic phosphate end + an intron with a 2',3'-cyclic phosphate and a 5'-hydroxyl terminus.</text>
        <dbReference type="EC" id="4.6.1.16"/>
    </reaction>
</comment>
<feature type="region of interest" description="Disordered" evidence="4">
    <location>
        <begin position="1"/>
        <end position="36"/>
    </location>
</feature>
<dbReference type="SUPFAM" id="SSF53032">
    <property type="entry name" value="tRNA-intron endonuclease catalytic domain-like"/>
    <property type="match status" value="1"/>
</dbReference>
<dbReference type="Gene3D" id="3.40.1350.10">
    <property type="match status" value="1"/>
</dbReference>
<organism evidence="6 7">
    <name type="scientific">Cudoniella acicularis</name>
    <dbReference type="NCBI Taxonomy" id="354080"/>
    <lineage>
        <taxon>Eukaryota</taxon>
        <taxon>Fungi</taxon>
        <taxon>Dikarya</taxon>
        <taxon>Ascomycota</taxon>
        <taxon>Pezizomycotina</taxon>
        <taxon>Leotiomycetes</taxon>
        <taxon>Helotiales</taxon>
        <taxon>Tricladiaceae</taxon>
        <taxon>Cudoniella</taxon>
    </lineage>
</organism>
<dbReference type="EMBL" id="JAAMPI010001042">
    <property type="protein sequence ID" value="KAF4627023.1"/>
    <property type="molecule type" value="Genomic_DNA"/>
</dbReference>
<evidence type="ECO:0000256" key="1">
    <source>
        <dbReference type="ARBA" id="ARBA00008078"/>
    </source>
</evidence>
<accession>A0A8H4RCH7</accession>
<comment type="similarity">
    <text evidence="1">Belongs to the tRNA-intron endonuclease family.</text>
</comment>
<dbReference type="AlphaFoldDB" id="A0A8H4RCH7"/>
<dbReference type="Pfam" id="PF01974">
    <property type="entry name" value="tRNA_int_endo"/>
    <property type="match status" value="1"/>
</dbReference>
<feature type="compositionally biased region" description="Polar residues" evidence="4">
    <location>
        <begin position="546"/>
        <end position="566"/>
    </location>
</feature>
<dbReference type="InterPro" id="IPR006676">
    <property type="entry name" value="tRNA_splic"/>
</dbReference>
<reference evidence="6 7" key="1">
    <citation type="submission" date="2020-03" db="EMBL/GenBank/DDBJ databases">
        <title>Draft Genome Sequence of Cudoniella acicularis.</title>
        <authorList>
            <person name="Buettner E."/>
            <person name="Kellner H."/>
        </authorList>
    </citation>
    <scope>NUCLEOTIDE SEQUENCE [LARGE SCALE GENOMIC DNA]</scope>
    <source>
        <strain evidence="6 7">DSM 108380</strain>
    </source>
</reference>
<dbReference type="OrthoDB" id="10249562at2759"/>
<feature type="compositionally biased region" description="Polar residues" evidence="4">
    <location>
        <begin position="582"/>
        <end position="597"/>
    </location>
</feature>
<gene>
    <name evidence="6" type="ORF">G7Y89_g11134</name>
</gene>
<dbReference type="InterPro" id="IPR006677">
    <property type="entry name" value="tRNA_intron_Endonuc_cat-like"/>
</dbReference>
<dbReference type="InterPro" id="IPR036167">
    <property type="entry name" value="tRNA_intron_Endo_cat-like_sf"/>
</dbReference>
<evidence type="ECO:0000313" key="6">
    <source>
        <dbReference type="EMBL" id="KAF4627023.1"/>
    </source>
</evidence>
<feature type="compositionally biased region" description="Basic and acidic residues" evidence="4">
    <location>
        <begin position="128"/>
        <end position="148"/>
    </location>
</feature>
<keyword evidence="7" id="KW-1185">Reference proteome</keyword>
<name>A0A8H4RCH7_9HELO</name>
<sequence length="811" mass="88940">MADTQNLPIQVDVSPTPPAAEVKPPKPPRPSGPTRHQQLNKLYALPAPLRTFPLPTFVPHNPLSLFHILYAWVSQVIKPQPSHFEPLYQGWFSPETRSVHVTDIRSIRGLWEQGFYGKGNLSRSEPSWLEREKTRRGDKARTTSEELTRRRRLERQQVKWERARKEREAIDQRLLDEAAVALENGNVEAPTAIEINGEGLESQGLVLASTDIVEGIPVLELEPNIQEVKESIFSGDSEANGVESTPVPEIETIVLEEAEESAIPQDPSEAPRITEDACNLVLNGVDSDLVLFTTKYPSPVGPLELLALPNSANNSPSGTEVVKELSMPVITRVGDHTLSHLKRIPSPVGPSGILSPPNFAVGSWLDTSSEIETVGFGHRYSCEVSVNSSAPIKSFIAPVGPMEILALPNSIEPVTPPVELAECISPIVAEPVHGGAGPEVHRELPENLATSVAEPEVPVTEVVDEVVANSIMNGNGSLAPVTPAEVTETIDTSAAEPLDKTAGPEVLDEVVGGPIPNGNGTTYVNSLGMNEHSTGIKALDIDSSDETGNGSSLSEETIDANGSASSAPLDLTTPGRKRQKSVRFSPTVEKNTFIQSEPPSPDRGVNTAIEEPLVIKQQEHTQLTLEEAFFLSYGLGALTVLDPSTNSPISNKNLFALFRKTSYFPPRDNHISPDDPFMLNYIVYHHYRSLGWVPRSGIKFSVDLMLYMRGPVFTHAEFGVIILPSYSDPYWSSTVSLQEYAKSKQRRTWAWMNCINRVISQVKKSLILTYVDIPEPLSAEEENQLGIDGVLGRYKVREFVLKRWVANRSRD</sequence>
<protein>
    <recommendedName>
        <fullName evidence="2">tRNA-intron lyase</fullName>
        <ecNumber evidence="2">4.6.1.16</ecNumber>
    </recommendedName>
</protein>
<evidence type="ECO:0000256" key="3">
    <source>
        <dbReference type="ARBA" id="ARBA00034031"/>
    </source>
</evidence>